<dbReference type="EMBL" id="MCFH01000036">
    <property type="protein sequence ID" value="ORX46147.1"/>
    <property type="molecule type" value="Genomic_DNA"/>
</dbReference>
<name>A0A1Y1V4B8_9FUNG</name>
<reference evidence="2 3" key="1">
    <citation type="submission" date="2016-08" db="EMBL/GenBank/DDBJ databases">
        <title>Genomes of anaerobic fungi encode conserved fungal cellulosomes for biomass hydrolysis.</title>
        <authorList>
            <consortium name="DOE Joint Genome Institute"/>
            <person name="Haitjema C.H."/>
            <person name="Gilmore S.P."/>
            <person name="Henske J.K."/>
            <person name="Solomon K.V."/>
            <person name="De Groot R."/>
            <person name="Kuo A."/>
            <person name="Mondo S.J."/>
            <person name="Salamov A.A."/>
            <person name="Labutti K."/>
            <person name="Zhao Z."/>
            <person name="Chiniquy J."/>
            <person name="Barry K."/>
            <person name="Brewer H.M."/>
            <person name="Purvine S.O."/>
            <person name="Wright A.T."/>
            <person name="Boxma B."/>
            <person name="Van Alen T."/>
            <person name="Hackstein J.H."/>
            <person name="Baker S.E."/>
            <person name="Grigoriev I.V."/>
            <person name="O'Malley M.A."/>
        </authorList>
    </citation>
    <scope>NUCLEOTIDE SEQUENCE [LARGE SCALE GENOMIC DNA]</scope>
    <source>
        <strain evidence="3">finn</strain>
    </source>
</reference>
<evidence type="ECO:0000313" key="3">
    <source>
        <dbReference type="Proteomes" id="UP000193719"/>
    </source>
</evidence>
<dbReference type="InterPro" id="IPR026295">
    <property type="entry name" value="CCD81"/>
</dbReference>
<dbReference type="OrthoDB" id="125906at2759"/>
<evidence type="ECO:0000313" key="2">
    <source>
        <dbReference type="EMBL" id="ORX46147.1"/>
    </source>
</evidence>
<dbReference type="Pfam" id="PF18289">
    <property type="entry name" value="HU-CCDC81_euk_2"/>
    <property type="match status" value="1"/>
</dbReference>
<keyword evidence="3" id="KW-1185">Reference proteome</keyword>
<organism evidence="2 3">
    <name type="scientific">Piromyces finnis</name>
    <dbReference type="NCBI Taxonomy" id="1754191"/>
    <lineage>
        <taxon>Eukaryota</taxon>
        <taxon>Fungi</taxon>
        <taxon>Fungi incertae sedis</taxon>
        <taxon>Chytridiomycota</taxon>
        <taxon>Chytridiomycota incertae sedis</taxon>
        <taxon>Neocallimastigomycetes</taxon>
        <taxon>Neocallimastigales</taxon>
        <taxon>Neocallimastigaceae</taxon>
        <taxon>Piromyces</taxon>
    </lineage>
</organism>
<protein>
    <recommendedName>
        <fullName evidence="1">CCDC81 HU domain-containing protein</fullName>
    </recommendedName>
</protein>
<accession>A0A1Y1V4B8</accession>
<dbReference type="PANTHER" id="PTHR14362:SF2">
    <property type="entry name" value="COILED-COIL DOMAIN-CONTAINING PROTEIN 81"/>
    <property type="match status" value="1"/>
</dbReference>
<reference evidence="2 3" key="2">
    <citation type="submission" date="2016-08" db="EMBL/GenBank/DDBJ databases">
        <title>Pervasive Adenine N6-methylation of Active Genes in Fungi.</title>
        <authorList>
            <consortium name="DOE Joint Genome Institute"/>
            <person name="Mondo S.J."/>
            <person name="Dannebaum R.O."/>
            <person name="Kuo R.C."/>
            <person name="Labutti K."/>
            <person name="Haridas S."/>
            <person name="Kuo A."/>
            <person name="Salamov A."/>
            <person name="Ahrendt S.R."/>
            <person name="Lipzen A."/>
            <person name="Sullivan W."/>
            <person name="Andreopoulos W.B."/>
            <person name="Clum A."/>
            <person name="Lindquist E."/>
            <person name="Daum C."/>
            <person name="Ramamoorthy G.K."/>
            <person name="Gryganskyi A."/>
            <person name="Culley D."/>
            <person name="Magnuson J.K."/>
            <person name="James T.Y."/>
            <person name="O'Malley M.A."/>
            <person name="Stajich J.E."/>
            <person name="Spatafora J.W."/>
            <person name="Visel A."/>
            <person name="Grigoriev I.V."/>
        </authorList>
    </citation>
    <scope>NUCLEOTIDE SEQUENCE [LARGE SCALE GENOMIC DNA]</scope>
    <source>
        <strain evidence="3">finn</strain>
    </source>
</reference>
<feature type="domain" description="CCDC81 HU" evidence="1">
    <location>
        <begin position="104"/>
        <end position="171"/>
    </location>
</feature>
<dbReference type="InterPro" id="IPR040673">
    <property type="entry name" value="CCDC81_HU_dom_2"/>
</dbReference>
<dbReference type="AlphaFoldDB" id="A0A1Y1V4B8"/>
<comment type="caution">
    <text evidence="2">The sequence shown here is derived from an EMBL/GenBank/DDBJ whole genome shotgun (WGS) entry which is preliminary data.</text>
</comment>
<dbReference type="GO" id="GO:0005815">
    <property type="term" value="C:microtubule organizing center"/>
    <property type="evidence" value="ECO:0007669"/>
    <property type="project" value="TreeGrafter"/>
</dbReference>
<dbReference type="Proteomes" id="UP000193719">
    <property type="component" value="Unassembled WGS sequence"/>
</dbReference>
<evidence type="ECO:0000259" key="1">
    <source>
        <dbReference type="Pfam" id="PF18289"/>
    </source>
</evidence>
<gene>
    <name evidence="2" type="ORF">BCR36DRAFT_332029</name>
</gene>
<sequence>MSEARLQDLLKLSEAIPKNKRFSNLSTSKLMELWNNISGYTEELLLNKKAPEFPGIGIFYIKRNYAASPEEYTPQFFPTSKFFNGFNSYYYENSVKSGIPNKLPLNYSIIASRMGWSRSDVEMGVRDIMTCIKTSIESGTSLNLTMGTMGTLNITRTKVNMKFSPKLTDALLSKYRLPNFGIRAY</sequence>
<dbReference type="PANTHER" id="PTHR14362">
    <property type="entry name" value="COILED-COIL DOMAIN-CONTAINING PROTEIN 81"/>
    <property type="match status" value="1"/>
</dbReference>
<proteinExistence type="predicted"/>